<dbReference type="Proteomes" id="UP000297318">
    <property type="component" value="Unassembled WGS sequence"/>
</dbReference>
<sequence>MTIAPRAVMPPPASAEVSAARQGELDTVHHAGDALCHLIGMTSTWGATRWEAGSTGETPVPTYRIAVTGHVPDEATIDLLVQRLTRQGWCGAVLSHEPILRLDAHRTVFAMRLTAEASTIRLTVTSLPVALATAFRS</sequence>
<accession>A0A4Z1E4K7</accession>
<organism evidence="1 2">
    <name type="scientific">Serinibacter arcticus</name>
    <dbReference type="NCBI Taxonomy" id="1655435"/>
    <lineage>
        <taxon>Bacteria</taxon>
        <taxon>Bacillati</taxon>
        <taxon>Actinomycetota</taxon>
        <taxon>Actinomycetes</taxon>
        <taxon>Micrococcales</taxon>
        <taxon>Beutenbergiaceae</taxon>
        <taxon>Serinibacter</taxon>
    </lineage>
</organism>
<comment type="caution">
    <text evidence="1">The sequence shown here is derived from an EMBL/GenBank/DDBJ whole genome shotgun (WGS) entry which is preliminary data.</text>
</comment>
<reference evidence="1 2" key="1">
    <citation type="submission" date="2018-11" db="EMBL/GenBank/DDBJ databases">
        <title>Complete genome sequencing of the Actinobacteria Serinibacter sp. K3-2.</title>
        <authorList>
            <person name="Rakitin A.L."/>
            <person name="Beletsky A.V."/>
            <person name="Mardanov A.V."/>
            <person name="Ravin N.V."/>
            <person name="Gromova A.S."/>
            <person name="Filippova S.N."/>
            <person name="Gal'Chenko V.F."/>
        </authorList>
    </citation>
    <scope>NUCLEOTIDE SEQUENCE [LARGE SCALE GENOMIC DNA]</scope>
    <source>
        <strain evidence="1 2">K3-2</strain>
    </source>
</reference>
<keyword evidence="2" id="KW-1185">Reference proteome</keyword>
<protein>
    <submittedName>
        <fullName evidence="1">Uncharacterized protein</fullName>
    </submittedName>
</protein>
<gene>
    <name evidence="1" type="ORF">SERN_1417</name>
</gene>
<evidence type="ECO:0000313" key="2">
    <source>
        <dbReference type="Proteomes" id="UP000297318"/>
    </source>
</evidence>
<dbReference type="AlphaFoldDB" id="A0A4Z1E4K7"/>
<proteinExistence type="predicted"/>
<dbReference type="EMBL" id="RHPJ01000002">
    <property type="protein sequence ID" value="TGO05413.1"/>
    <property type="molecule type" value="Genomic_DNA"/>
</dbReference>
<evidence type="ECO:0000313" key="1">
    <source>
        <dbReference type="EMBL" id="TGO05413.1"/>
    </source>
</evidence>
<dbReference type="RefSeq" id="WP_135849420.1">
    <property type="nucleotide sequence ID" value="NZ_RHPJ01000002.1"/>
</dbReference>
<name>A0A4Z1E4K7_9MICO</name>